<dbReference type="InterPro" id="IPR013324">
    <property type="entry name" value="RNA_pol_sigma_r3/r4-like"/>
</dbReference>
<dbReference type="eggNOG" id="ENOG5030AN4">
    <property type="taxonomic scope" value="Bacteria"/>
</dbReference>
<reference evidence="2 3" key="1">
    <citation type="journal article" date="2006" name="Proc. Natl. Acad. Sci. U.S.A.">
        <title>Comparative genomics of the lactic acid bacteria.</title>
        <authorList>
            <person name="Makarova K."/>
            <person name="Slesarev A."/>
            <person name="Wolf Y."/>
            <person name="Sorokin A."/>
            <person name="Mirkin B."/>
            <person name="Koonin E."/>
            <person name="Pavlov A."/>
            <person name="Pavlova N."/>
            <person name="Karamychev V."/>
            <person name="Polouchine N."/>
            <person name="Shakhova V."/>
            <person name="Grigoriev I."/>
            <person name="Lou Y."/>
            <person name="Rohksar D."/>
            <person name="Lucas S."/>
            <person name="Huang K."/>
            <person name="Goodstein D.M."/>
            <person name="Hawkins T."/>
            <person name="Plengvidhya V."/>
            <person name="Welker D."/>
            <person name="Hughes J."/>
            <person name="Goh Y."/>
            <person name="Benson A."/>
            <person name="Baldwin K."/>
            <person name="Lee J.H."/>
            <person name="Diaz-Muniz I."/>
            <person name="Dosti B."/>
            <person name="Smeianov V."/>
            <person name="Wechter W."/>
            <person name="Barabote R."/>
            <person name="Lorca G."/>
            <person name="Altermann E."/>
            <person name="Barrangou R."/>
            <person name="Ganesan B."/>
            <person name="Xie Y."/>
            <person name="Rawsthorne H."/>
            <person name="Tamir D."/>
            <person name="Parker C."/>
            <person name="Breidt F."/>
            <person name="Broadbent J."/>
            <person name="Hutkins R."/>
            <person name="O'Sullivan D."/>
            <person name="Steele J."/>
            <person name="Unlu G."/>
            <person name="Saier M."/>
            <person name="Klaenhammer T."/>
            <person name="Richardson P."/>
            <person name="Kozyavkin S."/>
            <person name="Weimer B."/>
            <person name="Mills D."/>
        </authorList>
    </citation>
    <scope>NUCLEOTIDE SEQUENCE [LARGE SCALE GENOMIC DNA]</scope>
    <source>
        <strain evidence="3">ATCC 25745 / CCUG 21536 / LMG 10740 / 183-1w</strain>
    </source>
</reference>
<gene>
    <name evidence="2" type="ordered locus">PEPE_0781</name>
</gene>
<dbReference type="OrthoDB" id="2328117at2"/>
<accession>Q03G30</accession>
<evidence type="ECO:0000259" key="1">
    <source>
        <dbReference type="Pfam" id="PF13022"/>
    </source>
</evidence>
<evidence type="ECO:0000313" key="3">
    <source>
        <dbReference type="Proteomes" id="UP000000773"/>
    </source>
</evidence>
<dbReference type="Gene3D" id="1.10.10.60">
    <property type="entry name" value="Homeodomain-like"/>
    <property type="match status" value="1"/>
</dbReference>
<dbReference type="Proteomes" id="UP000000773">
    <property type="component" value="Chromosome"/>
</dbReference>
<proteinExistence type="predicted"/>
<dbReference type="InterPro" id="IPR024978">
    <property type="entry name" value="Homeodomain_phBC6A51-type"/>
</dbReference>
<dbReference type="SUPFAM" id="SSF88659">
    <property type="entry name" value="Sigma3 and sigma4 domains of RNA polymerase sigma factors"/>
    <property type="match status" value="1"/>
</dbReference>
<name>Q03G30_PEDPA</name>
<organism evidence="2 3">
    <name type="scientific">Pediococcus pentosaceus (strain ATCC 25745 / CCUG 21536 / LMG 10740 / 183-1w)</name>
    <dbReference type="NCBI Taxonomy" id="278197"/>
    <lineage>
        <taxon>Bacteria</taxon>
        <taxon>Bacillati</taxon>
        <taxon>Bacillota</taxon>
        <taxon>Bacilli</taxon>
        <taxon>Lactobacillales</taxon>
        <taxon>Lactobacillaceae</taxon>
        <taxon>Pediococcus</taxon>
    </lineage>
</organism>
<dbReference type="KEGG" id="ppe:PEPE_0781"/>
<sequence>MVDKTRQSKVFESLDERHRKAVILLFEDELTDEQIANSVNRSRATLSKWKKDPLFQQAQQEYRRIALDSYVPDAIKHLNELALNSKSDMVQLQATQTILNMAGYGTANSNVELDKAKVRKANAEADIAEARAKEFEPESSVDDNDGFISALKNSAKNVWSDDNEA</sequence>
<dbReference type="GeneID" id="33062078"/>
<evidence type="ECO:0000313" key="2">
    <source>
        <dbReference type="EMBL" id="ABJ67842.1"/>
    </source>
</evidence>
<feature type="domain" description="Homeodomain phBC6A51-type" evidence="1">
    <location>
        <begin position="14"/>
        <end position="125"/>
    </location>
</feature>
<dbReference type="AlphaFoldDB" id="Q03G30"/>
<protein>
    <recommendedName>
        <fullName evidence="1">Homeodomain phBC6A51-type domain-containing protein</fullName>
    </recommendedName>
</protein>
<dbReference type="EMBL" id="CP000422">
    <property type="protein sequence ID" value="ABJ67842.1"/>
    <property type="molecule type" value="Genomic_DNA"/>
</dbReference>
<dbReference type="RefSeq" id="WP_011673254.1">
    <property type="nucleotide sequence ID" value="NC_008525.1"/>
</dbReference>
<dbReference type="STRING" id="278197.PEPE_0781"/>
<dbReference type="Pfam" id="PF13022">
    <property type="entry name" value="HTH_Tnp_1_2"/>
    <property type="match status" value="1"/>
</dbReference>
<dbReference type="HOGENOM" id="CLU_1616943_0_0_9"/>